<dbReference type="PANTHER" id="PTHR10309">
    <property type="entry name" value="MANNOSE-6-PHOSPHATE ISOMERASE"/>
    <property type="match status" value="1"/>
</dbReference>
<evidence type="ECO:0000256" key="9">
    <source>
        <dbReference type="ARBA" id="ARBA00043915"/>
    </source>
</evidence>
<dbReference type="InterPro" id="IPR011051">
    <property type="entry name" value="RmlC_Cupin_sf"/>
</dbReference>
<evidence type="ECO:0000256" key="4">
    <source>
        <dbReference type="ARBA" id="ARBA00010772"/>
    </source>
</evidence>
<dbReference type="GO" id="GO:0009298">
    <property type="term" value="P:GDP-mannose biosynthetic process"/>
    <property type="evidence" value="ECO:0007669"/>
    <property type="project" value="UniProtKB-UniPathway"/>
</dbReference>
<reference evidence="11" key="2">
    <citation type="submission" date="2025-09" db="UniProtKB">
        <authorList>
            <consortium name="Ensembl"/>
        </authorList>
    </citation>
    <scope>IDENTIFICATION</scope>
</reference>
<proteinExistence type="inferred from homology"/>
<dbReference type="InterPro" id="IPR014710">
    <property type="entry name" value="RmlC-like_jellyroll"/>
</dbReference>
<sequence>MAANYSWGKVGLESEVAKLVASGDPLVQIQPDLPYAELWMGTHPRGDALIRDNRIPQKTLGQWIADNPACLGAKVKDAFQGHLPFLFKVLSVNTALSVQAHPNKELAAKLHAQFPEHYPDANHKPEMAIALTPFEGMCGFRPVEEIVSFLQSKAGGGGMVRPQSGDETSELLSFIRGQRTVLSLHQQGAHSYISPFYTSKKKEEKGTGTEKILQWMKQWDGMGRDCGTQHSSCPEPTVQKQIPVFPKNSPLLGGK</sequence>
<comment type="function">
    <text evidence="9">Isomerase that catalyzes the interconversion of fructose-6-P and mannose-6-P and has a critical role in the supply of D-mannose derivatives required for many eukaryotic glycosylation reactions.</text>
</comment>
<dbReference type="AlphaFoldDB" id="A0A8D2NDU4"/>
<dbReference type="PRINTS" id="PR00714">
    <property type="entry name" value="MAN6PISMRASE"/>
</dbReference>
<dbReference type="Gene3D" id="2.60.120.10">
    <property type="entry name" value="Jelly Rolls"/>
    <property type="match status" value="1"/>
</dbReference>
<dbReference type="Ensembl" id="ENSZALT00000026975.1">
    <property type="protein sequence ID" value="ENSZALP00000020640.1"/>
    <property type="gene ID" value="ENSZALG00000016216.1"/>
</dbReference>
<evidence type="ECO:0000256" key="1">
    <source>
        <dbReference type="ARBA" id="ARBA00000757"/>
    </source>
</evidence>
<evidence type="ECO:0000259" key="10">
    <source>
        <dbReference type="Pfam" id="PF20511"/>
    </source>
</evidence>
<dbReference type="UniPathway" id="UPA00126">
    <property type="reaction ID" value="UER00423"/>
</dbReference>
<accession>A0A8D2NDU4</accession>
<comment type="cofactor">
    <cofactor evidence="2">
        <name>Zn(2+)</name>
        <dbReference type="ChEBI" id="CHEBI:29105"/>
    </cofactor>
</comment>
<dbReference type="InterPro" id="IPR046457">
    <property type="entry name" value="PMI_typeI_cat"/>
</dbReference>
<dbReference type="GO" id="GO:0004476">
    <property type="term" value="F:mannose-6-phosphate isomerase activity"/>
    <property type="evidence" value="ECO:0007669"/>
    <property type="project" value="UniProtKB-EC"/>
</dbReference>
<dbReference type="InterPro" id="IPR016305">
    <property type="entry name" value="Mannose-6-P_Isomerase"/>
</dbReference>
<dbReference type="CDD" id="cd07011">
    <property type="entry name" value="cupin_PMI_type_I_N"/>
    <property type="match status" value="1"/>
</dbReference>
<comment type="pathway">
    <text evidence="3">Nucleotide-sugar biosynthesis; GDP-alpha-D-mannose biosynthesis; alpha-D-mannose 1-phosphate from D-fructose 6-phosphate: step 1/2.</text>
</comment>
<evidence type="ECO:0000256" key="3">
    <source>
        <dbReference type="ARBA" id="ARBA00004666"/>
    </source>
</evidence>
<keyword evidence="6" id="KW-0479">Metal-binding</keyword>
<reference evidence="11" key="1">
    <citation type="submission" date="2025-08" db="UniProtKB">
        <authorList>
            <consortium name="Ensembl"/>
        </authorList>
    </citation>
    <scope>IDENTIFICATION</scope>
</reference>
<evidence type="ECO:0000313" key="11">
    <source>
        <dbReference type="Ensembl" id="ENSZALP00000020640.1"/>
    </source>
</evidence>
<feature type="domain" description="Phosphomannose isomerase type I catalytic" evidence="10">
    <location>
        <begin position="3"/>
        <end position="143"/>
    </location>
</feature>
<dbReference type="GO" id="GO:0005829">
    <property type="term" value="C:cytosol"/>
    <property type="evidence" value="ECO:0007669"/>
    <property type="project" value="TreeGrafter"/>
</dbReference>
<dbReference type="InterPro" id="IPR001250">
    <property type="entry name" value="Man6P_Isoase-1"/>
</dbReference>
<dbReference type="InterPro" id="IPR018050">
    <property type="entry name" value="Pmannose_isomerase-type1_CS"/>
</dbReference>
<dbReference type="PANTHER" id="PTHR10309:SF0">
    <property type="entry name" value="MANNOSE-6-PHOSPHATE ISOMERASE"/>
    <property type="match status" value="1"/>
</dbReference>
<dbReference type="GO" id="GO:0005975">
    <property type="term" value="P:carbohydrate metabolic process"/>
    <property type="evidence" value="ECO:0007669"/>
    <property type="project" value="InterPro"/>
</dbReference>
<dbReference type="EC" id="5.3.1.8" evidence="5"/>
<evidence type="ECO:0000256" key="2">
    <source>
        <dbReference type="ARBA" id="ARBA00001947"/>
    </source>
</evidence>
<name>A0A8D2NDU4_ZONAL</name>
<evidence type="ECO:0000256" key="5">
    <source>
        <dbReference type="ARBA" id="ARBA00011956"/>
    </source>
</evidence>
<evidence type="ECO:0000256" key="7">
    <source>
        <dbReference type="ARBA" id="ARBA00022833"/>
    </source>
</evidence>
<evidence type="ECO:0000256" key="6">
    <source>
        <dbReference type="ARBA" id="ARBA00022723"/>
    </source>
</evidence>
<keyword evidence="8" id="KW-0413">Isomerase</keyword>
<dbReference type="NCBIfam" id="TIGR00218">
    <property type="entry name" value="manA"/>
    <property type="match status" value="1"/>
</dbReference>
<protein>
    <recommendedName>
        <fullName evidence="5">mannose-6-phosphate isomerase</fullName>
        <ecNumber evidence="5">5.3.1.8</ecNumber>
    </recommendedName>
</protein>
<comment type="similarity">
    <text evidence="4">Belongs to the mannose-6-phosphate isomerase type 1 family.</text>
</comment>
<dbReference type="PROSITE" id="PS00965">
    <property type="entry name" value="PMI_I_1"/>
    <property type="match status" value="1"/>
</dbReference>
<evidence type="ECO:0000313" key="12">
    <source>
        <dbReference type="Proteomes" id="UP000694413"/>
    </source>
</evidence>
<organism evidence="11 12">
    <name type="scientific">Zonotrichia albicollis</name>
    <name type="common">White-throated sparrow</name>
    <name type="synonym">Fringilla albicollis</name>
    <dbReference type="NCBI Taxonomy" id="44394"/>
    <lineage>
        <taxon>Eukaryota</taxon>
        <taxon>Metazoa</taxon>
        <taxon>Chordata</taxon>
        <taxon>Craniata</taxon>
        <taxon>Vertebrata</taxon>
        <taxon>Euteleostomi</taxon>
        <taxon>Archelosauria</taxon>
        <taxon>Archosauria</taxon>
        <taxon>Dinosauria</taxon>
        <taxon>Saurischia</taxon>
        <taxon>Theropoda</taxon>
        <taxon>Coelurosauria</taxon>
        <taxon>Aves</taxon>
        <taxon>Neognathae</taxon>
        <taxon>Neoaves</taxon>
        <taxon>Telluraves</taxon>
        <taxon>Australaves</taxon>
        <taxon>Passeriformes</taxon>
        <taxon>Passerellidae</taxon>
        <taxon>Zonotrichia</taxon>
    </lineage>
</organism>
<dbReference type="GO" id="GO:0008270">
    <property type="term" value="F:zinc ion binding"/>
    <property type="evidence" value="ECO:0007669"/>
    <property type="project" value="InterPro"/>
</dbReference>
<keyword evidence="12" id="KW-1185">Reference proteome</keyword>
<comment type="catalytic activity">
    <reaction evidence="1">
        <text>D-mannose 6-phosphate = D-fructose 6-phosphate</text>
        <dbReference type="Rhea" id="RHEA:12356"/>
        <dbReference type="ChEBI" id="CHEBI:58735"/>
        <dbReference type="ChEBI" id="CHEBI:61527"/>
        <dbReference type="EC" id="5.3.1.8"/>
    </reaction>
</comment>
<dbReference type="Proteomes" id="UP000694413">
    <property type="component" value="Unassembled WGS sequence"/>
</dbReference>
<evidence type="ECO:0000256" key="8">
    <source>
        <dbReference type="ARBA" id="ARBA00023235"/>
    </source>
</evidence>
<dbReference type="Pfam" id="PF20511">
    <property type="entry name" value="PMI_typeI_cat"/>
    <property type="match status" value="1"/>
</dbReference>
<dbReference type="SUPFAM" id="SSF51182">
    <property type="entry name" value="RmlC-like cupins"/>
    <property type="match status" value="1"/>
</dbReference>
<keyword evidence="7" id="KW-0862">Zinc</keyword>